<evidence type="ECO:0000259" key="2">
    <source>
        <dbReference type="PROSITE" id="PS50966"/>
    </source>
</evidence>
<keyword evidence="1" id="KW-0863">Zinc-finger</keyword>
<dbReference type="EMBL" id="BGZK01000939">
    <property type="protein sequence ID" value="GBP65787.1"/>
    <property type="molecule type" value="Genomic_DNA"/>
</dbReference>
<keyword evidence="1" id="KW-0479">Metal-binding</keyword>
<dbReference type="PANTHER" id="PTHR39953:SF1">
    <property type="entry name" value="RE54151P"/>
    <property type="match status" value="1"/>
</dbReference>
<dbReference type="InterPro" id="IPR007527">
    <property type="entry name" value="Znf_SWIM"/>
</dbReference>
<keyword evidence="4" id="KW-1185">Reference proteome</keyword>
<protein>
    <recommendedName>
        <fullName evidence="2">SWIM-type domain-containing protein</fullName>
    </recommendedName>
</protein>
<sequence>MNGLLLVEIPVTSHASKQLSRYFASSVRESYGDDAIGYVQLHREHGICKMKCKVYPEHKVRTKAYNVTMILNGNDSEIISCQCHGCAASAGGCKHAVAFLIWAHHRSEEPACTSIECYWRKPTLSRVGSTFKYITVQQMSRKEVPHRPSTSTLYTEFIYEAKRKKIENCELLKYQHDFKDSTVKQYSLHYLMMDQSSQIKEDVDKVIKNLKAIFTKAVISSIKKATRVLNEIWPYHSFQGT</sequence>
<keyword evidence="1" id="KW-0862">Zinc</keyword>
<evidence type="ECO:0000313" key="4">
    <source>
        <dbReference type="Proteomes" id="UP000299102"/>
    </source>
</evidence>
<accession>A0A4C1XUB1</accession>
<evidence type="ECO:0000256" key="1">
    <source>
        <dbReference type="PROSITE-ProRule" id="PRU00325"/>
    </source>
</evidence>
<gene>
    <name evidence="3" type="ORF">EVAR_30845_1</name>
</gene>
<organism evidence="3 4">
    <name type="scientific">Eumeta variegata</name>
    <name type="common">Bagworm moth</name>
    <name type="synonym">Eumeta japonica</name>
    <dbReference type="NCBI Taxonomy" id="151549"/>
    <lineage>
        <taxon>Eukaryota</taxon>
        <taxon>Metazoa</taxon>
        <taxon>Ecdysozoa</taxon>
        <taxon>Arthropoda</taxon>
        <taxon>Hexapoda</taxon>
        <taxon>Insecta</taxon>
        <taxon>Pterygota</taxon>
        <taxon>Neoptera</taxon>
        <taxon>Endopterygota</taxon>
        <taxon>Lepidoptera</taxon>
        <taxon>Glossata</taxon>
        <taxon>Ditrysia</taxon>
        <taxon>Tineoidea</taxon>
        <taxon>Psychidae</taxon>
        <taxon>Oiketicinae</taxon>
        <taxon>Eumeta</taxon>
    </lineage>
</organism>
<dbReference type="PROSITE" id="PS50966">
    <property type="entry name" value="ZF_SWIM"/>
    <property type="match status" value="1"/>
</dbReference>
<dbReference type="AlphaFoldDB" id="A0A4C1XUB1"/>
<evidence type="ECO:0000313" key="3">
    <source>
        <dbReference type="EMBL" id="GBP65787.1"/>
    </source>
</evidence>
<proteinExistence type="predicted"/>
<dbReference type="Proteomes" id="UP000299102">
    <property type="component" value="Unassembled WGS sequence"/>
</dbReference>
<feature type="domain" description="SWIM-type" evidence="2">
    <location>
        <begin position="65"/>
        <end position="104"/>
    </location>
</feature>
<comment type="caution">
    <text evidence="3">The sequence shown here is derived from an EMBL/GenBank/DDBJ whole genome shotgun (WGS) entry which is preliminary data.</text>
</comment>
<name>A0A4C1XUB1_EUMVA</name>
<dbReference type="OrthoDB" id="261614at2759"/>
<dbReference type="PANTHER" id="PTHR39953">
    <property type="entry name" value="RE54151P"/>
    <property type="match status" value="1"/>
</dbReference>
<dbReference type="GO" id="GO:0008270">
    <property type="term" value="F:zinc ion binding"/>
    <property type="evidence" value="ECO:0007669"/>
    <property type="project" value="UniProtKB-KW"/>
</dbReference>
<reference evidence="3 4" key="1">
    <citation type="journal article" date="2019" name="Commun. Biol.">
        <title>The bagworm genome reveals a unique fibroin gene that provides high tensile strength.</title>
        <authorList>
            <person name="Kono N."/>
            <person name="Nakamura H."/>
            <person name="Ohtoshi R."/>
            <person name="Tomita M."/>
            <person name="Numata K."/>
            <person name="Arakawa K."/>
        </authorList>
    </citation>
    <scope>NUCLEOTIDE SEQUENCE [LARGE SCALE GENOMIC DNA]</scope>
</reference>